<feature type="domain" description="NAD-dependent epimerase/dehydratase" evidence="1">
    <location>
        <begin position="3"/>
        <end position="209"/>
    </location>
</feature>
<comment type="caution">
    <text evidence="2">The sequence shown here is derived from an EMBL/GenBank/DDBJ whole genome shotgun (WGS) entry which is preliminary data.</text>
</comment>
<sequence length="295" mass="29769">MHVLLTGGTGYIGSAVLRALLAGGSEVTALVRSDASAQSVAAAGAKPLVGDITDGAWVAEALRGVDAAVHAASPGNADSAAVDRAIVAAVTSAFAGTDKPYLHTGGVWVYGSNPEISEDSPLDPPALTAWRVEVERSLLAAEGVRAGVIAPGIVYGHGAGIAALLANAPRSESGVLTAIGSGAQHWTTVHVEDLADLYVRALAALRPGAYYLGVSGQSPTVNEMLAAVARGAGLPGTVAPEDVEATRARLGAAFADALLLDQQASGAKARAELGWSPQRPSLLEELETGSYRPQA</sequence>
<name>A0ABX0GRE5_9ACTN</name>
<protein>
    <submittedName>
        <fullName evidence="2">NAD-dependent epimerase/dehydratase family protein</fullName>
    </submittedName>
</protein>
<dbReference type="PANTHER" id="PTHR48079">
    <property type="entry name" value="PROTEIN YEEZ"/>
    <property type="match status" value="1"/>
</dbReference>
<accession>A0ABX0GRE5</accession>
<gene>
    <name evidence="2" type="ORF">G9H71_04530</name>
</gene>
<reference evidence="2 3" key="1">
    <citation type="submission" date="2020-03" db="EMBL/GenBank/DDBJ databases">
        <title>Two novel Motilibacter sp.</title>
        <authorList>
            <person name="Liu S."/>
        </authorList>
    </citation>
    <scope>NUCLEOTIDE SEQUENCE [LARGE SCALE GENOMIC DNA]</scope>
    <source>
        <strain evidence="2 3">E257</strain>
    </source>
</reference>
<keyword evidence="3" id="KW-1185">Reference proteome</keyword>
<evidence type="ECO:0000259" key="1">
    <source>
        <dbReference type="Pfam" id="PF01370"/>
    </source>
</evidence>
<dbReference type="RefSeq" id="WP_166278424.1">
    <property type="nucleotide sequence ID" value="NZ_JAANNP010000001.1"/>
</dbReference>
<dbReference type="Proteomes" id="UP000800981">
    <property type="component" value="Unassembled WGS sequence"/>
</dbReference>
<proteinExistence type="predicted"/>
<evidence type="ECO:0000313" key="3">
    <source>
        <dbReference type="Proteomes" id="UP000800981"/>
    </source>
</evidence>
<dbReference type="PANTHER" id="PTHR48079:SF6">
    <property type="entry name" value="NAD(P)-BINDING DOMAIN-CONTAINING PROTEIN-RELATED"/>
    <property type="match status" value="1"/>
</dbReference>
<dbReference type="Pfam" id="PF01370">
    <property type="entry name" value="Epimerase"/>
    <property type="match status" value="1"/>
</dbReference>
<dbReference type="Gene3D" id="3.40.50.720">
    <property type="entry name" value="NAD(P)-binding Rossmann-like Domain"/>
    <property type="match status" value="1"/>
</dbReference>
<dbReference type="InterPro" id="IPR051783">
    <property type="entry name" value="NAD(P)-dependent_oxidoreduct"/>
</dbReference>
<dbReference type="SUPFAM" id="SSF51735">
    <property type="entry name" value="NAD(P)-binding Rossmann-fold domains"/>
    <property type="match status" value="1"/>
</dbReference>
<dbReference type="InterPro" id="IPR001509">
    <property type="entry name" value="Epimerase_deHydtase"/>
</dbReference>
<dbReference type="InterPro" id="IPR036291">
    <property type="entry name" value="NAD(P)-bd_dom_sf"/>
</dbReference>
<evidence type="ECO:0000313" key="2">
    <source>
        <dbReference type="EMBL" id="NHC13043.1"/>
    </source>
</evidence>
<organism evidence="2 3">
    <name type="scientific">Motilibacter deserti</name>
    <dbReference type="NCBI Taxonomy" id="2714956"/>
    <lineage>
        <taxon>Bacteria</taxon>
        <taxon>Bacillati</taxon>
        <taxon>Actinomycetota</taxon>
        <taxon>Actinomycetes</taxon>
        <taxon>Motilibacterales</taxon>
        <taxon>Motilibacteraceae</taxon>
        <taxon>Motilibacter</taxon>
    </lineage>
</organism>
<dbReference type="EMBL" id="JAANNP010000001">
    <property type="protein sequence ID" value="NHC13043.1"/>
    <property type="molecule type" value="Genomic_DNA"/>
</dbReference>